<name>A0A9N7TWV3_PLEPL</name>
<sequence length="320" mass="35527">MGTCCRIAGIPSGSSSWETEVVLAADPLFSGELLYVQLVLPLMRFGLSLFLTLDDKNLSSRGRLQWLLGLLRDENERKCVVGRLRGCSSSAVKHTAEHIGLLSESIFQQPQGFKTQRDRSLPAFSLFAPHLSELGDMRMTLTEAEEMHMMDHPESQGIYFPAQRRDINFELRELEPDTAHVRLSPGSTPSVALPAWCNRESRCQTVCRPPSTGLWDRPSLVKPTDSPGRTAVHRSSALLRAAQMWDKQIPLFVYTWSPWERSPGSSKEDYYSLISTGLQLTAWPGTEALVAVLAPLLTPSPQSSSTASISPAHPRDKLQL</sequence>
<feature type="region of interest" description="Disordered" evidence="1">
    <location>
        <begin position="299"/>
        <end position="320"/>
    </location>
</feature>
<evidence type="ECO:0000313" key="3">
    <source>
        <dbReference type="Proteomes" id="UP001153269"/>
    </source>
</evidence>
<evidence type="ECO:0000256" key="1">
    <source>
        <dbReference type="SAM" id="MobiDB-lite"/>
    </source>
</evidence>
<proteinExistence type="predicted"/>
<organism evidence="2 3">
    <name type="scientific">Pleuronectes platessa</name>
    <name type="common">European plaice</name>
    <dbReference type="NCBI Taxonomy" id="8262"/>
    <lineage>
        <taxon>Eukaryota</taxon>
        <taxon>Metazoa</taxon>
        <taxon>Chordata</taxon>
        <taxon>Craniata</taxon>
        <taxon>Vertebrata</taxon>
        <taxon>Euteleostomi</taxon>
        <taxon>Actinopterygii</taxon>
        <taxon>Neopterygii</taxon>
        <taxon>Teleostei</taxon>
        <taxon>Neoteleostei</taxon>
        <taxon>Acanthomorphata</taxon>
        <taxon>Carangaria</taxon>
        <taxon>Pleuronectiformes</taxon>
        <taxon>Pleuronectoidei</taxon>
        <taxon>Pleuronectidae</taxon>
        <taxon>Pleuronectes</taxon>
    </lineage>
</organism>
<reference evidence="2" key="1">
    <citation type="submission" date="2020-03" db="EMBL/GenBank/DDBJ databases">
        <authorList>
            <person name="Weist P."/>
        </authorList>
    </citation>
    <scope>NUCLEOTIDE SEQUENCE</scope>
</reference>
<dbReference type="EMBL" id="CADEAL010000469">
    <property type="protein sequence ID" value="CAB1420621.1"/>
    <property type="molecule type" value="Genomic_DNA"/>
</dbReference>
<dbReference type="Proteomes" id="UP001153269">
    <property type="component" value="Unassembled WGS sequence"/>
</dbReference>
<protein>
    <submittedName>
        <fullName evidence="2">Uncharacterized protein</fullName>
    </submittedName>
</protein>
<feature type="compositionally biased region" description="Low complexity" evidence="1">
    <location>
        <begin position="299"/>
        <end position="312"/>
    </location>
</feature>
<dbReference type="AlphaFoldDB" id="A0A9N7TWV3"/>
<gene>
    <name evidence="2" type="ORF">PLEPLA_LOCUS8496</name>
</gene>
<accession>A0A9N7TWV3</accession>
<keyword evidence="3" id="KW-1185">Reference proteome</keyword>
<comment type="caution">
    <text evidence="2">The sequence shown here is derived from an EMBL/GenBank/DDBJ whole genome shotgun (WGS) entry which is preliminary data.</text>
</comment>
<evidence type="ECO:0000313" key="2">
    <source>
        <dbReference type="EMBL" id="CAB1420621.1"/>
    </source>
</evidence>